<organism evidence="2 3">
    <name type="scientific">Prevotella disiens FB035-09AN</name>
    <dbReference type="NCBI Taxonomy" id="866771"/>
    <lineage>
        <taxon>Bacteria</taxon>
        <taxon>Pseudomonadati</taxon>
        <taxon>Bacteroidota</taxon>
        <taxon>Bacteroidia</taxon>
        <taxon>Bacteroidales</taxon>
        <taxon>Prevotellaceae</taxon>
        <taxon>Prevotella</taxon>
    </lineage>
</organism>
<evidence type="ECO:0000313" key="3">
    <source>
        <dbReference type="Proteomes" id="UP000003610"/>
    </source>
</evidence>
<evidence type="ECO:0000256" key="1">
    <source>
        <dbReference type="SAM" id="MobiDB-lite"/>
    </source>
</evidence>
<sequence length="172" mass="19519">MQHRLKVGNYAAQEADRSDESDGSDQVNKEKTLSFLSHQSAPIAATAANAGQESSSYLHFSERNISEASNKKELSSAAKIVENFENRKLNDDVIYRDNNSDENTDARSIYEQRVRRSMFQTQEALQDSMLGLKEAMESITKSEGKKIERVLSLETKGLFLFYHFYFTCISNV</sequence>
<dbReference type="Proteomes" id="UP000003610">
    <property type="component" value="Unassembled WGS sequence"/>
</dbReference>
<protein>
    <submittedName>
        <fullName evidence="2">Uncharacterized protein</fullName>
    </submittedName>
</protein>
<comment type="caution">
    <text evidence="2">The sequence shown here is derived from an EMBL/GenBank/DDBJ whole genome shotgun (WGS) entry which is preliminary data.</text>
</comment>
<dbReference type="EMBL" id="AEDO01000029">
    <property type="protein sequence ID" value="EFL46327.1"/>
    <property type="molecule type" value="Genomic_DNA"/>
</dbReference>
<gene>
    <name evidence="2" type="ORF">HMPREF9296_1362</name>
</gene>
<dbReference type="AlphaFoldDB" id="E1KQE9"/>
<feature type="region of interest" description="Disordered" evidence="1">
    <location>
        <begin position="1"/>
        <end position="31"/>
    </location>
</feature>
<reference evidence="2 3" key="1">
    <citation type="submission" date="2010-08" db="EMBL/GenBank/DDBJ databases">
        <authorList>
            <person name="Durkin A.S."/>
            <person name="Madupu R."/>
            <person name="Torralba M."/>
            <person name="Gillis M."/>
            <person name="Methe B."/>
            <person name="Sutton G."/>
            <person name="Nelson K.E."/>
        </authorList>
    </citation>
    <scope>NUCLEOTIDE SEQUENCE [LARGE SCALE GENOMIC DNA]</scope>
    <source>
        <strain evidence="2 3">FB035-09AN</strain>
    </source>
</reference>
<evidence type="ECO:0000313" key="2">
    <source>
        <dbReference type="EMBL" id="EFL46327.1"/>
    </source>
</evidence>
<accession>E1KQE9</accession>
<proteinExistence type="predicted"/>
<name>E1KQE9_9BACT</name>